<gene>
    <name evidence="1" type="ORF">C8P67_1103</name>
</gene>
<comment type="caution">
    <text evidence="1">The sequence shown here is derived from an EMBL/GenBank/DDBJ whole genome shotgun (WGS) entry which is preliminary data.</text>
</comment>
<accession>A0A3E0ED60</accession>
<evidence type="ECO:0000313" key="1">
    <source>
        <dbReference type="EMBL" id="REG96185.1"/>
    </source>
</evidence>
<evidence type="ECO:0000313" key="2">
    <source>
        <dbReference type="Proteomes" id="UP000257136"/>
    </source>
</evidence>
<proteinExistence type="predicted"/>
<keyword evidence="2" id="KW-1185">Reference proteome</keyword>
<protein>
    <submittedName>
        <fullName evidence="1">Uncharacterized protein</fullName>
    </submittedName>
</protein>
<dbReference type="Proteomes" id="UP000257136">
    <property type="component" value="Unassembled WGS sequence"/>
</dbReference>
<reference evidence="1 2" key="1">
    <citation type="submission" date="2018-08" db="EMBL/GenBank/DDBJ databases">
        <title>Genomic Encyclopedia of Archaeal and Bacterial Type Strains, Phase II (KMG-II): from individual species to whole genera.</title>
        <authorList>
            <person name="Goeker M."/>
        </authorList>
    </citation>
    <scope>NUCLEOTIDE SEQUENCE [LARGE SCALE GENOMIC DNA]</scope>
    <source>
        <strain evidence="1 2">DSM 100880</strain>
    </source>
</reference>
<dbReference type="EMBL" id="QUNI01000010">
    <property type="protein sequence ID" value="REG96185.1"/>
    <property type="molecule type" value="Genomic_DNA"/>
</dbReference>
<dbReference type="AlphaFoldDB" id="A0A3E0ED60"/>
<organism evidence="1 2">
    <name type="scientific">Flavobacterium aquicola</name>
    <dbReference type="NCBI Taxonomy" id="1682742"/>
    <lineage>
        <taxon>Bacteria</taxon>
        <taxon>Pseudomonadati</taxon>
        <taxon>Bacteroidota</taxon>
        <taxon>Flavobacteriia</taxon>
        <taxon>Flavobacteriales</taxon>
        <taxon>Flavobacteriaceae</taxon>
        <taxon>Flavobacterium</taxon>
    </lineage>
</organism>
<name>A0A3E0ED60_9FLAO</name>
<sequence length="68" mass="7750">MACPKGRAVHYIFSFPKEGKEKDAISIPHADTFSQQYSQLFQGFKQKNSPNKAVFLKILTILNHNLIN</sequence>